<proteinExistence type="predicted"/>
<organism evidence="1 2">
    <name type="scientific">Escherichia phage tuntematon</name>
    <dbReference type="NCBI Taxonomy" id="2696455"/>
    <lineage>
        <taxon>Viruses</taxon>
        <taxon>Duplodnaviria</taxon>
        <taxon>Heunggongvirae</taxon>
        <taxon>Uroviricota</taxon>
        <taxon>Caudoviricetes</taxon>
        <taxon>Stephanstirmvirinae</taxon>
        <taxon>Phapecoctavirus</taxon>
        <taxon>Phapecoctavirus tuntematon</taxon>
    </lineage>
</organism>
<evidence type="ECO:0000313" key="1">
    <source>
        <dbReference type="EMBL" id="QHR71869.1"/>
    </source>
</evidence>
<gene>
    <name evidence="1" type="ORF">tuntematon_13</name>
</gene>
<keyword evidence="2" id="KW-1185">Reference proteome</keyword>
<dbReference type="EMBL" id="MN850618">
    <property type="protein sequence ID" value="QHR71869.1"/>
    <property type="molecule type" value="Genomic_DNA"/>
</dbReference>
<protein>
    <submittedName>
        <fullName evidence="1">Uncharacterized protein</fullName>
    </submittedName>
</protein>
<reference evidence="2" key="1">
    <citation type="submission" date="2019-12" db="EMBL/GenBank/DDBJ databases">
        <authorList>
            <person name="Olsen N.S."/>
            <person name="Junco L.M.F."/>
            <person name="Kot W."/>
            <person name="Hansen L.H."/>
        </authorList>
    </citation>
    <scope>NUCLEOTIDE SEQUENCE [LARGE SCALE GENOMIC DNA]</scope>
</reference>
<dbReference type="Proteomes" id="UP000464738">
    <property type="component" value="Segment"/>
</dbReference>
<accession>A0A6B9X872</accession>
<evidence type="ECO:0000313" key="2">
    <source>
        <dbReference type="Proteomes" id="UP000464738"/>
    </source>
</evidence>
<sequence>MQKSKNVPLSSAELIRFYKAWMEDHSSMHRENVGLCICLMDYLATTMLKKKPTQEDIEHFKMVRSKTLEEMKLQFTCAGLSSFLPFNDDLLRYEDEGKKHSCHTNPGRLQWVKDRIEDANNACIE</sequence>
<name>A0A6B9X872_9CAUD</name>